<evidence type="ECO:0000313" key="1">
    <source>
        <dbReference type="EMBL" id="SLM18486.1"/>
    </source>
</evidence>
<dbReference type="AlphaFoldDB" id="A0A3P3XQB9"/>
<dbReference type="EMBL" id="FWDO01000005">
    <property type="protein sequence ID" value="SLM18486.1"/>
    <property type="molecule type" value="Genomic_DNA"/>
</dbReference>
<protein>
    <submittedName>
        <fullName evidence="1">Uncharacterized protein</fullName>
    </submittedName>
</protein>
<organism evidence="1">
    <name type="scientific">uncultured spirochete</name>
    <dbReference type="NCBI Taxonomy" id="156406"/>
    <lineage>
        <taxon>Bacteria</taxon>
        <taxon>Pseudomonadati</taxon>
        <taxon>Spirochaetota</taxon>
        <taxon>Spirochaetia</taxon>
        <taxon>Spirochaetales</taxon>
        <taxon>environmental samples</taxon>
    </lineage>
</organism>
<gene>
    <name evidence="1" type="ORF">SPIRO4BDMA_50001</name>
</gene>
<name>A0A3P3XQB9_9SPIR</name>
<proteinExistence type="predicted"/>
<accession>A0A3P3XQB9</accession>
<sequence>MIDGSSSTALKDMWHLNSRWVPYLEGDPIPWLSLKGEAGFTFDKIENDLYLPYDYTKEWDATHIWFGTPRNSDGTLDYPTASYDIREDIAAETDNGSLMVRLSRFRRDWGIGSGSFSLSGTARPFVGFETTFRPSKFFAISGLVGSLTNWEEGSDEKSTAVTYVDTNGDGVADNKDTYFYYSALSYQKMLGLQRVELFPFDWLTVSATSTLVGAKRFELGYFSPLLFSVMYQNQLADVDNLGVQVDGQILVPRVGKFYASFYADEMDMTNLSELFTKARNMFALQGGAKVPVPWLAFTTLTAQYTKIEPFVYSHYPTWYPDYRLRVDTSYTQDGENLGYYLPPNSDEFLVKFEVTPAPDWRVAMKYRFVRHGDNPGNVGDSVIFGDVNKWLEYTPALLYMDKDFLHDGIYDYNHIGNIDVTWRPADPPKLLGATIPFELGLGYGLSYTWYEDGTGADRTVSSPEWNNVLSLSMKLFL</sequence>
<dbReference type="Gene3D" id="2.40.160.130">
    <property type="entry name" value="Capsule assembly protein Wzi"/>
    <property type="match status" value="1"/>
</dbReference>
<dbReference type="InterPro" id="IPR038636">
    <property type="entry name" value="Wzi_sf"/>
</dbReference>
<reference evidence="1" key="1">
    <citation type="submission" date="2017-02" db="EMBL/GenBank/DDBJ databases">
        <authorList>
            <person name="Regsiter A."/>
            <person name="William W."/>
        </authorList>
    </citation>
    <scope>NUCLEOTIDE SEQUENCE</scope>
    <source>
        <strain evidence="1">BdmA 4</strain>
    </source>
</reference>